<dbReference type="InterPro" id="IPR007438">
    <property type="entry name" value="DUF488"/>
</dbReference>
<evidence type="ECO:0008006" key="2">
    <source>
        <dbReference type="Google" id="ProtNLM"/>
    </source>
</evidence>
<dbReference type="AlphaFoldDB" id="X1LGJ1"/>
<protein>
    <recommendedName>
        <fullName evidence="2">DUF488 domain-containing protein</fullName>
    </recommendedName>
</protein>
<gene>
    <name evidence="1" type="ORF">S06H3_06517</name>
</gene>
<dbReference type="PANTHER" id="PTHR39337">
    <property type="entry name" value="BLR5642 PROTEIN"/>
    <property type="match status" value="1"/>
</dbReference>
<accession>X1LGJ1</accession>
<name>X1LGJ1_9ZZZZ</name>
<reference evidence="1" key="1">
    <citation type="journal article" date="2014" name="Front. Microbiol.">
        <title>High frequency of phylogenetically diverse reductive dehalogenase-homologous genes in deep subseafloor sedimentary metagenomes.</title>
        <authorList>
            <person name="Kawai M."/>
            <person name="Futagami T."/>
            <person name="Toyoda A."/>
            <person name="Takaki Y."/>
            <person name="Nishi S."/>
            <person name="Hori S."/>
            <person name="Arai W."/>
            <person name="Tsubouchi T."/>
            <person name="Morono Y."/>
            <person name="Uchiyama I."/>
            <person name="Ito T."/>
            <person name="Fujiyama A."/>
            <person name="Inagaki F."/>
            <person name="Takami H."/>
        </authorList>
    </citation>
    <scope>NUCLEOTIDE SEQUENCE</scope>
    <source>
        <strain evidence="1">Expedition CK06-06</strain>
    </source>
</reference>
<dbReference type="Pfam" id="PF04343">
    <property type="entry name" value="DUF488"/>
    <property type="match status" value="1"/>
</dbReference>
<organism evidence="1">
    <name type="scientific">marine sediment metagenome</name>
    <dbReference type="NCBI Taxonomy" id="412755"/>
    <lineage>
        <taxon>unclassified sequences</taxon>
        <taxon>metagenomes</taxon>
        <taxon>ecological metagenomes</taxon>
    </lineage>
</organism>
<evidence type="ECO:0000313" key="1">
    <source>
        <dbReference type="EMBL" id="GAH93278.1"/>
    </source>
</evidence>
<sequence>MQRTLPAMGIGYVHIRELGGYRGGYGNYTRTQEFKQGLKELMKLAREKSSAIMCVESYPSACHRRFIAKELKKRKWKAVHIVGKGKQQTL</sequence>
<dbReference type="PANTHER" id="PTHR39337:SF1">
    <property type="entry name" value="BLR5642 PROTEIN"/>
    <property type="match status" value="1"/>
</dbReference>
<dbReference type="EMBL" id="BARV01002543">
    <property type="protein sequence ID" value="GAH93278.1"/>
    <property type="molecule type" value="Genomic_DNA"/>
</dbReference>
<comment type="caution">
    <text evidence="1">The sequence shown here is derived from an EMBL/GenBank/DDBJ whole genome shotgun (WGS) entry which is preliminary data.</text>
</comment>
<proteinExistence type="predicted"/>